<dbReference type="InterPro" id="IPR002347">
    <property type="entry name" value="SDR_fam"/>
</dbReference>
<dbReference type="InterPro" id="IPR036291">
    <property type="entry name" value="NAD(P)-bd_dom_sf"/>
</dbReference>
<dbReference type="CDD" id="cd05233">
    <property type="entry name" value="SDR_c"/>
    <property type="match status" value="1"/>
</dbReference>
<evidence type="ECO:0000313" key="3">
    <source>
        <dbReference type="EMBL" id="HDS10044.1"/>
    </source>
</evidence>
<dbReference type="SUPFAM" id="SSF51735">
    <property type="entry name" value="NAD(P)-binding Rossmann-fold domains"/>
    <property type="match status" value="1"/>
</dbReference>
<evidence type="ECO:0000256" key="1">
    <source>
        <dbReference type="ARBA" id="ARBA00006484"/>
    </source>
</evidence>
<dbReference type="PRINTS" id="PR00081">
    <property type="entry name" value="GDHRDH"/>
</dbReference>
<name>A0A7C1I0V4_9CREN</name>
<dbReference type="PANTHER" id="PTHR42760:SF133">
    <property type="entry name" value="3-OXOACYL-[ACYL-CARRIER-PROTEIN] REDUCTASE"/>
    <property type="match status" value="1"/>
</dbReference>
<dbReference type="GO" id="GO:0016616">
    <property type="term" value="F:oxidoreductase activity, acting on the CH-OH group of donors, NAD or NADP as acceptor"/>
    <property type="evidence" value="ECO:0007669"/>
    <property type="project" value="TreeGrafter"/>
</dbReference>
<evidence type="ECO:0000256" key="2">
    <source>
        <dbReference type="ARBA" id="ARBA00023002"/>
    </source>
</evidence>
<dbReference type="Gene3D" id="3.40.50.720">
    <property type="entry name" value="NAD(P)-binding Rossmann-like Domain"/>
    <property type="match status" value="1"/>
</dbReference>
<protein>
    <submittedName>
        <fullName evidence="3">SDR family oxidoreductase</fullName>
    </submittedName>
</protein>
<comment type="similarity">
    <text evidence="1">Belongs to the short-chain dehydrogenases/reductases (SDR) family.</text>
</comment>
<dbReference type="Pfam" id="PF00106">
    <property type="entry name" value="adh_short"/>
    <property type="match status" value="1"/>
</dbReference>
<gene>
    <name evidence="3" type="ORF">ENO04_00240</name>
</gene>
<dbReference type="PROSITE" id="PS00061">
    <property type="entry name" value="ADH_SHORT"/>
    <property type="match status" value="1"/>
</dbReference>
<dbReference type="AlphaFoldDB" id="A0A7C1I0V4"/>
<reference evidence="3" key="1">
    <citation type="journal article" date="2020" name="mSystems">
        <title>Genome- and Community-Level Interaction Insights into Carbon Utilization and Element Cycling Functions of Hydrothermarchaeota in Hydrothermal Sediment.</title>
        <authorList>
            <person name="Zhou Z."/>
            <person name="Liu Y."/>
            <person name="Xu W."/>
            <person name="Pan J."/>
            <person name="Luo Z.H."/>
            <person name="Li M."/>
        </authorList>
    </citation>
    <scope>NUCLEOTIDE SEQUENCE [LARGE SCALE GENOMIC DNA]</scope>
    <source>
        <strain evidence="3">SpSt-123</strain>
    </source>
</reference>
<organism evidence="3">
    <name type="scientific">Fervidicoccus fontis</name>
    <dbReference type="NCBI Taxonomy" id="683846"/>
    <lineage>
        <taxon>Archaea</taxon>
        <taxon>Thermoproteota</taxon>
        <taxon>Thermoprotei</taxon>
        <taxon>Fervidicoccales</taxon>
        <taxon>Fervidicoccaceae</taxon>
        <taxon>Fervidicoccus</taxon>
    </lineage>
</organism>
<accession>A0A7C1I0V4</accession>
<comment type="caution">
    <text evidence="3">The sequence shown here is derived from an EMBL/GenBank/DDBJ whole genome shotgun (WGS) entry which is preliminary data.</text>
</comment>
<proteinExistence type="inferred from homology"/>
<keyword evidence="2" id="KW-0560">Oxidoreductase</keyword>
<dbReference type="EMBL" id="DSDY01000009">
    <property type="protein sequence ID" value="HDS10044.1"/>
    <property type="molecule type" value="Genomic_DNA"/>
</dbReference>
<dbReference type="InterPro" id="IPR020904">
    <property type="entry name" value="Sc_DH/Rdtase_CS"/>
</dbReference>
<dbReference type="PANTHER" id="PTHR42760">
    <property type="entry name" value="SHORT-CHAIN DEHYDROGENASES/REDUCTASES FAMILY MEMBER"/>
    <property type="match status" value="1"/>
</dbReference>
<sequence>MCGGTEVSLSLRGRRVVVLGVGTGMGRSISLTLASLGAAVILASRDVERLKSICSETAKHGADCHAYKADVTSPAQLRDLARIIEERHGGATDLVYNAGGYFSLDKTEDITEEFFDQALALNLKGFFYAVKAFLSQVRRSKGSIIAISASPATILAGNIAYVASKGGLNWMIKKLAKELAPEGVRVNCVAPGPTSHDPAPLETSEAKLRTWEQHPASDVGWTVALLVTKAMPRLTGECITIDGGLSIP</sequence>